<dbReference type="Pfam" id="PF00932">
    <property type="entry name" value="LTD"/>
    <property type="match status" value="2"/>
</dbReference>
<dbReference type="EMBL" id="QUAE01000001">
    <property type="protein sequence ID" value="REJ10944.1"/>
    <property type="molecule type" value="Genomic_DNA"/>
</dbReference>
<name>A0A3E0JDU4_9BACI</name>
<evidence type="ECO:0000256" key="1">
    <source>
        <dbReference type="SAM" id="MobiDB-lite"/>
    </source>
</evidence>
<dbReference type="Gene3D" id="2.60.40.10">
    <property type="entry name" value="Immunoglobulins"/>
    <property type="match status" value="1"/>
</dbReference>
<feature type="region of interest" description="Disordered" evidence="1">
    <location>
        <begin position="1257"/>
        <end position="1279"/>
    </location>
</feature>
<dbReference type="InterPro" id="IPR004843">
    <property type="entry name" value="Calcineurin-like_PHP"/>
</dbReference>
<feature type="domain" description="LTD" evidence="3">
    <location>
        <begin position="314"/>
        <end position="451"/>
    </location>
</feature>
<evidence type="ECO:0000313" key="5">
    <source>
        <dbReference type="Proteomes" id="UP000256305"/>
    </source>
</evidence>
<dbReference type="PANTHER" id="PTHR43143:SF5">
    <property type="entry name" value="SECRETED PROTEIN"/>
    <property type="match status" value="1"/>
</dbReference>
<dbReference type="Gene3D" id="3.60.21.10">
    <property type="match status" value="1"/>
</dbReference>
<feature type="domain" description="LTD" evidence="3">
    <location>
        <begin position="601"/>
        <end position="740"/>
    </location>
</feature>
<dbReference type="InterPro" id="IPR013783">
    <property type="entry name" value="Ig-like_fold"/>
</dbReference>
<feature type="compositionally biased region" description="Low complexity" evidence="1">
    <location>
        <begin position="1260"/>
        <end position="1275"/>
    </location>
</feature>
<dbReference type="PROSITE" id="PS51841">
    <property type="entry name" value="LTD"/>
    <property type="match status" value="3"/>
</dbReference>
<keyword evidence="2" id="KW-0732">Signal</keyword>
<accession>A0A3E0JDU4</accession>
<feature type="chain" id="PRO_5039266218" evidence="2">
    <location>
        <begin position="22"/>
        <end position="1849"/>
    </location>
</feature>
<dbReference type="SUPFAM" id="SSF74853">
    <property type="entry name" value="Lamin A/C globular tail domain"/>
    <property type="match status" value="2"/>
</dbReference>
<feature type="domain" description="LTD" evidence="3">
    <location>
        <begin position="27"/>
        <end position="178"/>
    </location>
</feature>
<evidence type="ECO:0000259" key="3">
    <source>
        <dbReference type="PROSITE" id="PS51841"/>
    </source>
</evidence>
<feature type="region of interest" description="Disordered" evidence="1">
    <location>
        <begin position="1745"/>
        <end position="1767"/>
    </location>
</feature>
<proteinExistence type="predicted"/>
<protein>
    <submittedName>
        <fullName evidence="4">Metallophosphoesterase</fullName>
    </submittedName>
</protein>
<feature type="signal peptide" evidence="2">
    <location>
        <begin position="1"/>
        <end position="21"/>
    </location>
</feature>
<keyword evidence="5" id="KW-1185">Reference proteome</keyword>
<dbReference type="GO" id="GO:0016787">
    <property type="term" value="F:hydrolase activity"/>
    <property type="evidence" value="ECO:0007669"/>
    <property type="project" value="InterPro"/>
</dbReference>
<dbReference type="Pfam" id="PF00149">
    <property type="entry name" value="Metallophos"/>
    <property type="match status" value="1"/>
</dbReference>
<evidence type="ECO:0000256" key="2">
    <source>
        <dbReference type="SAM" id="SignalP"/>
    </source>
</evidence>
<dbReference type="Proteomes" id="UP000256305">
    <property type="component" value="Unassembled WGS sequence"/>
</dbReference>
<dbReference type="SUPFAM" id="SSF56300">
    <property type="entry name" value="Metallo-dependent phosphatases"/>
    <property type="match status" value="1"/>
</dbReference>
<gene>
    <name evidence="4" type="ORF">DYE48_00645</name>
</gene>
<organism evidence="4 5">
    <name type="scientific">Halobacillus trueperi</name>
    <dbReference type="NCBI Taxonomy" id="156205"/>
    <lineage>
        <taxon>Bacteria</taxon>
        <taxon>Bacillati</taxon>
        <taxon>Bacillota</taxon>
        <taxon>Bacilli</taxon>
        <taxon>Bacillales</taxon>
        <taxon>Bacillaceae</taxon>
        <taxon>Halobacillus</taxon>
    </lineage>
</organism>
<dbReference type="PANTHER" id="PTHR43143">
    <property type="entry name" value="METALLOPHOSPHOESTERASE, CALCINEURIN SUPERFAMILY"/>
    <property type="match status" value="1"/>
</dbReference>
<dbReference type="InterPro" id="IPR051918">
    <property type="entry name" value="STPP_CPPED1"/>
</dbReference>
<dbReference type="InterPro" id="IPR036415">
    <property type="entry name" value="Lamin_tail_dom_sf"/>
</dbReference>
<dbReference type="RefSeq" id="WP_115821936.1">
    <property type="nucleotide sequence ID" value="NZ_QUAE01000001.1"/>
</dbReference>
<comment type="caution">
    <text evidence="4">The sequence shown here is derived from an EMBL/GenBank/DDBJ whole genome shotgun (WGS) entry which is preliminary data.</text>
</comment>
<sequence length="1849" mass="207983">MKRRNKNMFRSFVMSSLLLGAALIGGDHSVIKAEETQSLLVTEIAPNIQGPEDYEYFEVYNSSTEKINLEDYSFQYVYTDGSYDDITLSVPDYTVESKETVVLWFNKTGAATESFREHFPSTSEDVTILEFSGEGFTGMSNGGDRGITITDANQGLVISAVYSKEEVSEDLSKHFQIQSGNAQMNTYQTSSPATPGDIHAEQVVVPSEDNSAPVITHTPVTTVDGGQNLTIQTKIEDDQDVITATLHYQTHPQMNWQSVSLTTEDQTNFAAEIPYEQFLGESLTYFIEVTDGSNTVTYPEDRTEPFSAAVTIEDSADPQSVPKLLLTEVTPDTVNVGGSDGYEFIEGYNNTSQPINLKDYQIIYRYPGSSQLEWDLTEDLTIGPQQPFVIWIKNGANDDLTIDDFNKNYGTDLTKEELTTVSSDGMANGSQRSIIIADDLGTELSVSTYNTNGMDTAENQGITYKYPSSGTSMVKTGTAPLGTPGILLNGQTPAEPVEVSDDTEAPFISHEPIDSVKSGNDLKIEAQVTDNKQINTVSLSYKNVEAEEWMRLDMKAVQGKMDVYEAVIPSRDTRTGNLTYKIEATDGVHVAETETYTVNVQTADYDAEQVPTLLITEVVPDSVNVNGLDGYEYIEVYNNSSKDMNFKDYKLRYRYPMEGPAADLLWSPEQEDVMIPSGQSVVFWIKNTGNQDQTAGDFNENYGTDLEFGQNLFTIQSNGMSNSGNRGLVVATNTGHDIITTEYNDEANKKDPSSNKGIVYAFPTDGSNKMVKVSSAAKEATPASVETYQIPEILVETIEDQEEPVLEDLTNIKEVNEQENLQLRFDARDNQEVKTVTLYYKNNTQKEFTSVDLQEDYDDGFYHHTIYSPVMIGKENIEYYLEVSDGTNTITTEKKSVQIIGNDQQTGLRLNVEDEKVLTGETLLKATSSSENYDQIELSIDGRSVTSETYRSLEQPAYFAFDVKKTNLYFKNGVTMDDETLLIFDDTVNTYQTMTVPIEPENIPYGESTTIAIRSGTKVSPFDQESEENRDDFYVKNVRMVLSDGTVIYDPKYNKPDQELSIGDGGASIPTLEFSFDFPEEPFISKTYKWDTTAYEEGNHTIETSDGGDTKQAEVVVDNSAPVITASVDENTEYKGEFTLDADIEDQWSGVTEVTALLDGETIELPYQTSSAKLSPGEHRFEVTATDLVGNQAEEQVTFTVVEEHPYQPEVLSPTDGAENVKNNASLSVKVSDPTADDMLVEFYKGAEYKPGDSEIQVYSSSSTTEPPTELSSSSDKLLQETDIEKITSNDQTYFTTTSTEKFPYHRFEVEVGQELTESDRVELNWEGKSLPGRKVSMYVWNFSTSEWDLKQWKVAEEQDFALTAQLKDMSYISDGKVQVLIQDEIAKETPFDYTLVWMSDTQYYSESYPYIYKDMVDWVAANKETLNIPYVFHTGDLVDEWDDNQQWSYADEYMNVLEGAGLPYGVLAGNHDVNQKNNDYSHYSKYFGASRFENQPTYGESYKDNRGHYDLVSVNGNDFLMLYMGWGVTQEDLDWMNSVLAQYPDRMAFLSFHEYLLVSGNRSPLGEDIYKQVVEPNENVVAVLSGHYHDSETLIDEIDDDGDGTADRKVYQMLADYQGGPEGGQGYLRLLHVNPNENKIYVKTYSPYLDDYNYYDAATYPGKDEFIIDLPLQPKEKEVSTDTFEVNVFTDQEVGKARTAKSDHKAKVLWKDLNEETEYSWYVKVSDQFGGETISPVWSFTTEANHKKDKGEDEKDKKNKNDQVKPLKVKEKKGKWEIKLPNTLKNENIGEASIRIKNEEDKRIKGTILMKKNGKKIEFTPDNTVSKDDTYVLWIAGLEEEYVFKLDY</sequence>
<dbReference type="InterPro" id="IPR001322">
    <property type="entry name" value="Lamin_tail_dom"/>
</dbReference>
<evidence type="ECO:0000313" key="4">
    <source>
        <dbReference type="EMBL" id="REJ10944.1"/>
    </source>
</evidence>
<reference evidence="4 5" key="1">
    <citation type="submission" date="2018-08" db="EMBL/GenBank/DDBJ databases">
        <title>Genome sequence of Halobacillus trueperi KCTC 3686.</title>
        <authorList>
            <person name="Cho K.H."/>
            <person name="Kwak M.-J."/>
            <person name="Kim B.-Y."/>
            <person name="Chun J."/>
        </authorList>
    </citation>
    <scope>NUCLEOTIDE SEQUENCE [LARGE SCALE GENOMIC DNA]</scope>
    <source>
        <strain evidence="4 5">KCTC 3686</strain>
    </source>
</reference>
<dbReference type="InterPro" id="IPR029052">
    <property type="entry name" value="Metallo-depent_PP-like"/>
</dbReference>